<keyword evidence="1" id="KW-1133">Transmembrane helix</keyword>
<keyword evidence="1" id="KW-0812">Transmembrane</keyword>
<name>A0A0G1QXH7_9BACT</name>
<sequence length="881" mass="96341">MPVSKIPGESRAIFDVKPVDESGSLDFQRINSVRPTVNLASFRPKKLRQQKKTPIFNNPIEKADVEILPRLDYPPAVEMPTQQSLKEQFNELMNRDLDLGIELAKIGGKTASQTNAKPRYRVIQSSSSAVFNRSEPNPAPEAYDLLASEIHRSAIAAAREPAPDRKLQPSTEELKPSPIVYQMNPVLEDNVRSFYQSPAVELIARPSPRPGSRRQPVKIRKGLLIGVIAILVLIGLAAAYGFYIKEQVIEESAAAVANLQTAQEDLKALDFKNASEDFFSAYTNFFQAGDRLNVFGANLTGMIANLPGAGSLKSANNLIRVGQLLSGAGTSITTALNSVSQTGALADPASPNIPIGAIAAALKKALLSAQGQVLQASALMADIDSSIIPGDKKPGFDELKSKLPDLEMAINMSTDYSKFFENLVGSAGVKRYLIMFQNASELRPTGGFPGTYGVMTFKNGKLDNIFIDDVYNLDGQLKEKIIPPLQLQHITPTWGMRDANWYVDFPTSARNIAAFYDKARSNGNSIGRESGQGIDGVMVLNPEVIPEILKIVGPIQMSQYGLTLTAENVLTTIQDQVEYGPNRTQPKQIVKDFGPILLSKIYSAGSDKWLSIFNTLVLNINRRNVLMYFNDLSLQSFVTDKGFSGRIHPTGKGEDYLMVTLSNIKGSKTDAVTETSFNLETAFAGNSAAHTLAVTRKHNGGNTKFGFYNKQNPAYVRVLVPQDAEFVSIEDNDKPNFGALINYTKDSSFIRDEMLTKFETGGVTNKETGVTTYSESGKKEFGFWLIIDPGKSKTVTIRYKVPDVTGNSSSPERGSAESGKTYRLYVQKQPALKVKSFDFSIEKSNDFIPSASAPLLTRGDNGNYSYSGSLEGDLAIKINFK</sequence>
<keyword evidence="1" id="KW-0472">Membrane</keyword>
<evidence type="ECO:0000313" key="2">
    <source>
        <dbReference type="EMBL" id="KKU22533.1"/>
    </source>
</evidence>
<evidence type="ECO:0000256" key="1">
    <source>
        <dbReference type="SAM" id="Phobius"/>
    </source>
</evidence>
<evidence type="ECO:0008006" key="4">
    <source>
        <dbReference type="Google" id="ProtNLM"/>
    </source>
</evidence>
<organism evidence="2 3">
    <name type="scientific">Candidatus Nomurabacteria bacterium GW2011_GWA1_46_11</name>
    <dbReference type="NCBI Taxonomy" id="1618732"/>
    <lineage>
        <taxon>Bacteria</taxon>
        <taxon>Candidatus Nomuraibacteriota</taxon>
    </lineage>
</organism>
<dbReference type="AlphaFoldDB" id="A0A0G1QXH7"/>
<gene>
    <name evidence="2" type="ORF">UX31_C0001G0051</name>
</gene>
<feature type="transmembrane region" description="Helical" evidence="1">
    <location>
        <begin position="223"/>
        <end position="243"/>
    </location>
</feature>
<evidence type="ECO:0000313" key="3">
    <source>
        <dbReference type="Proteomes" id="UP000034107"/>
    </source>
</evidence>
<dbReference type="PATRIC" id="fig|1618732.3.peg.53"/>
<dbReference type="Pfam" id="PF13196">
    <property type="entry name" value="DUF4012"/>
    <property type="match status" value="1"/>
</dbReference>
<protein>
    <recommendedName>
        <fullName evidence="4">DUF4012 domain-containing protein</fullName>
    </recommendedName>
</protein>
<dbReference type="Proteomes" id="UP000034107">
    <property type="component" value="Unassembled WGS sequence"/>
</dbReference>
<dbReference type="InterPro" id="IPR025101">
    <property type="entry name" value="DUF4012"/>
</dbReference>
<comment type="caution">
    <text evidence="2">The sequence shown here is derived from an EMBL/GenBank/DDBJ whole genome shotgun (WGS) entry which is preliminary data.</text>
</comment>
<reference evidence="2 3" key="1">
    <citation type="journal article" date="2015" name="Nature">
        <title>rRNA introns, odd ribosomes, and small enigmatic genomes across a large radiation of phyla.</title>
        <authorList>
            <person name="Brown C.T."/>
            <person name="Hug L.A."/>
            <person name="Thomas B.C."/>
            <person name="Sharon I."/>
            <person name="Castelle C.J."/>
            <person name="Singh A."/>
            <person name="Wilkins M.J."/>
            <person name="Williams K.H."/>
            <person name="Banfield J.F."/>
        </authorList>
    </citation>
    <scope>NUCLEOTIDE SEQUENCE [LARGE SCALE GENOMIC DNA]</scope>
</reference>
<dbReference type="EMBL" id="LCLS01000001">
    <property type="protein sequence ID" value="KKU22533.1"/>
    <property type="molecule type" value="Genomic_DNA"/>
</dbReference>
<accession>A0A0G1QXH7</accession>
<proteinExistence type="predicted"/>